<feature type="transmembrane region" description="Helical" evidence="6">
    <location>
        <begin position="590"/>
        <end position="612"/>
    </location>
</feature>
<accession>A0A9Q0M642</accession>
<feature type="transmembrane region" description="Helical" evidence="6">
    <location>
        <begin position="478"/>
        <end position="498"/>
    </location>
</feature>
<evidence type="ECO:0000313" key="8">
    <source>
        <dbReference type="Proteomes" id="UP001142055"/>
    </source>
</evidence>
<evidence type="ECO:0000256" key="3">
    <source>
        <dbReference type="ARBA" id="ARBA00022989"/>
    </source>
</evidence>
<keyword evidence="4 6" id="KW-0472">Membrane</keyword>
<comment type="subcellular location">
    <subcellularLocation>
        <location evidence="1">Membrane</location>
        <topology evidence="1">Multi-pass membrane protein</topology>
    </subcellularLocation>
</comment>
<dbReference type="AlphaFoldDB" id="A0A9Q0M642"/>
<organism evidence="7 8">
    <name type="scientific">Blomia tropicalis</name>
    <name type="common">Mite</name>
    <dbReference type="NCBI Taxonomy" id="40697"/>
    <lineage>
        <taxon>Eukaryota</taxon>
        <taxon>Metazoa</taxon>
        <taxon>Ecdysozoa</taxon>
        <taxon>Arthropoda</taxon>
        <taxon>Chelicerata</taxon>
        <taxon>Arachnida</taxon>
        <taxon>Acari</taxon>
        <taxon>Acariformes</taxon>
        <taxon>Sarcoptiformes</taxon>
        <taxon>Astigmata</taxon>
        <taxon>Glycyphagoidea</taxon>
        <taxon>Echimyopodidae</taxon>
        <taxon>Blomia</taxon>
    </lineage>
</organism>
<feature type="transmembrane region" description="Helical" evidence="6">
    <location>
        <begin position="504"/>
        <end position="527"/>
    </location>
</feature>
<evidence type="ECO:0000256" key="6">
    <source>
        <dbReference type="SAM" id="Phobius"/>
    </source>
</evidence>
<feature type="region of interest" description="Disordered" evidence="5">
    <location>
        <begin position="71"/>
        <end position="97"/>
    </location>
</feature>
<keyword evidence="2 6" id="KW-0812">Transmembrane</keyword>
<dbReference type="Pfam" id="PF02535">
    <property type="entry name" value="Zip"/>
    <property type="match status" value="2"/>
</dbReference>
<feature type="region of interest" description="Disordered" evidence="5">
    <location>
        <begin position="345"/>
        <end position="374"/>
    </location>
</feature>
<dbReference type="OMA" id="QINVEEC"/>
<keyword evidence="8" id="KW-1185">Reference proteome</keyword>
<feature type="compositionally biased region" description="Basic residues" evidence="5">
    <location>
        <begin position="356"/>
        <end position="373"/>
    </location>
</feature>
<proteinExistence type="predicted"/>
<reference evidence="7" key="1">
    <citation type="submission" date="2022-12" db="EMBL/GenBank/DDBJ databases">
        <title>Genome assemblies of Blomia tropicalis.</title>
        <authorList>
            <person name="Cui Y."/>
        </authorList>
    </citation>
    <scope>NUCLEOTIDE SEQUENCE</scope>
    <source>
        <tissue evidence="7">Adult mites</tissue>
    </source>
</reference>
<evidence type="ECO:0000256" key="4">
    <source>
        <dbReference type="ARBA" id="ARBA00023136"/>
    </source>
</evidence>
<feature type="compositionally biased region" description="Basic and acidic residues" evidence="5">
    <location>
        <begin position="71"/>
        <end position="90"/>
    </location>
</feature>
<dbReference type="InterPro" id="IPR003689">
    <property type="entry name" value="ZIP"/>
</dbReference>
<name>A0A9Q0M642_BLOTA</name>
<sequence>MSSVSVNSFIYCWKDKNFRKAAVRVFCCFGTDNMSTPGRNNVIQDGQNRSNSNIRNGGKVRKLNLSVSCCERKSNEPNHNEMDEERRESTPLHPLPPLSSTSNVFGHKQSNVSMVTESSLVVFSSNGSVERLVDPTTKTIINNDNNTDVGGNVNQMNVPNRVVMKQRKQFKLFSWANKFPIHYSTGVRTNSPITMALTTTTTTPIVLDNPCQINVEECNDTVDIDFEHRKRLNKNNNESSNQPKKPNSFWSHMKNIFAKDRIVQFLAQTGGGVLLYTAFIHMLPEIRENYDEYNKNRNVTMEEDDDHGSYESLPVVDIFACVGFFGIFLLEELMHSFFLKNHDHHHHGSSDESLKHSKSSHHHHHHHHHHGSLCRRMSVRQYMQTRKNYQPHVNEGDSNKMNQTSQCTNHDTGHINHIVLNETHPISTCQPSKYDSCEQTDMVIDSNGIVSKCDVENVSNFESIIDEDRTIFARIFDALLMILAFSCHAVFDGISIGVQSGSRIWTVLVAILSHKLLIAFILSVQIYERCFQTVRTSSSQPNAKPQLRPIKRAKPILWMFSTIFAAMSPIGILIVLAMDSTDGTSSEKQLYIIILAAISSGTIIYIVFLEIIDKSSSRTHISGIVQWIALLLGFVLMHIVSILFHTD</sequence>
<evidence type="ECO:0000256" key="1">
    <source>
        <dbReference type="ARBA" id="ARBA00004141"/>
    </source>
</evidence>
<evidence type="ECO:0000256" key="2">
    <source>
        <dbReference type="ARBA" id="ARBA00022692"/>
    </source>
</evidence>
<feature type="transmembrane region" description="Helical" evidence="6">
    <location>
        <begin position="624"/>
        <end position="644"/>
    </location>
</feature>
<dbReference type="PANTHER" id="PTHR11040:SF203">
    <property type="entry name" value="FI18611P1-RELATED"/>
    <property type="match status" value="1"/>
</dbReference>
<dbReference type="GO" id="GO:0005886">
    <property type="term" value="C:plasma membrane"/>
    <property type="evidence" value="ECO:0007669"/>
    <property type="project" value="TreeGrafter"/>
</dbReference>
<dbReference type="PANTHER" id="PTHR11040">
    <property type="entry name" value="ZINC/IRON TRANSPORTER"/>
    <property type="match status" value="1"/>
</dbReference>
<evidence type="ECO:0000256" key="5">
    <source>
        <dbReference type="SAM" id="MobiDB-lite"/>
    </source>
</evidence>
<feature type="transmembrane region" description="Helical" evidence="6">
    <location>
        <begin position="556"/>
        <end position="578"/>
    </location>
</feature>
<gene>
    <name evidence="7" type="ORF">RDWZM_005351</name>
</gene>
<evidence type="ECO:0000313" key="7">
    <source>
        <dbReference type="EMBL" id="KAJ6219539.1"/>
    </source>
</evidence>
<dbReference type="GO" id="GO:0005385">
    <property type="term" value="F:zinc ion transmembrane transporter activity"/>
    <property type="evidence" value="ECO:0007669"/>
    <property type="project" value="TreeGrafter"/>
</dbReference>
<dbReference type="Proteomes" id="UP001142055">
    <property type="component" value="Chromosome 2"/>
</dbReference>
<protein>
    <submittedName>
        <fullName evidence="7">Uncharacterized protein</fullName>
    </submittedName>
</protein>
<dbReference type="EMBL" id="JAPWDV010000002">
    <property type="protein sequence ID" value="KAJ6219539.1"/>
    <property type="molecule type" value="Genomic_DNA"/>
</dbReference>
<comment type="caution">
    <text evidence="7">The sequence shown here is derived from an EMBL/GenBank/DDBJ whole genome shotgun (WGS) entry which is preliminary data.</text>
</comment>
<keyword evidence="3 6" id="KW-1133">Transmembrane helix</keyword>